<dbReference type="InterPro" id="IPR009000">
    <property type="entry name" value="Transl_B-barrel_sf"/>
</dbReference>
<keyword evidence="2" id="KW-0342">GTP-binding</keyword>
<dbReference type="SMART" id="SM00838">
    <property type="entry name" value="EFG_C"/>
    <property type="match status" value="1"/>
</dbReference>
<dbReference type="InterPro" id="IPR035647">
    <property type="entry name" value="EFG_III/V"/>
</dbReference>
<dbReference type="SMART" id="SM00889">
    <property type="entry name" value="EFG_IV"/>
    <property type="match status" value="1"/>
</dbReference>
<dbReference type="Pfam" id="PF14492">
    <property type="entry name" value="EFG_III"/>
    <property type="match status" value="1"/>
</dbReference>
<dbReference type="PANTHER" id="PTHR43261">
    <property type="entry name" value="TRANSLATION ELONGATION FACTOR G-RELATED"/>
    <property type="match status" value="1"/>
</dbReference>
<dbReference type="Gene3D" id="3.30.70.870">
    <property type="entry name" value="Elongation Factor G (Translational Gtpase), domain 3"/>
    <property type="match status" value="1"/>
</dbReference>
<dbReference type="AlphaFoldDB" id="A0A1V6CB34"/>
<dbReference type="NCBIfam" id="NF009891">
    <property type="entry name" value="PRK13351.1-1"/>
    <property type="match status" value="1"/>
</dbReference>
<comment type="caution">
    <text evidence="4">The sequence shown here is derived from an EMBL/GenBank/DDBJ whole genome shotgun (WGS) entry which is preliminary data.</text>
</comment>
<proteinExistence type="predicted"/>
<dbReference type="Pfam" id="PF22042">
    <property type="entry name" value="EF-G_D2"/>
    <property type="match status" value="1"/>
</dbReference>
<feature type="domain" description="Tr-type G" evidence="3">
    <location>
        <begin position="2"/>
        <end position="259"/>
    </location>
</feature>
<dbReference type="InterPro" id="IPR009022">
    <property type="entry name" value="EFG_III"/>
</dbReference>
<dbReference type="PRINTS" id="PR00315">
    <property type="entry name" value="ELONGATNFCT"/>
</dbReference>
<dbReference type="InterPro" id="IPR000640">
    <property type="entry name" value="EFG_V-like"/>
</dbReference>
<name>A0A1V6CB34_UNCT6</name>
<dbReference type="SUPFAM" id="SSF50447">
    <property type="entry name" value="Translation proteins"/>
    <property type="match status" value="1"/>
</dbReference>
<dbReference type="FunFam" id="3.30.70.240:FF:000001">
    <property type="entry name" value="Elongation factor G"/>
    <property type="match status" value="1"/>
</dbReference>
<dbReference type="InterPro" id="IPR005517">
    <property type="entry name" value="Transl_elong_EFG/EF2_IV"/>
</dbReference>
<dbReference type="InterPro" id="IPR047872">
    <property type="entry name" value="EFG_IV"/>
</dbReference>
<dbReference type="InterPro" id="IPR053905">
    <property type="entry name" value="EF-G-like_DII"/>
</dbReference>
<dbReference type="SUPFAM" id="SSF54980">
    <property type="entry name" value="EF-G C-terminal domain-like"/>
    <property type="match status" value="2"/>
</dbReference>
<dbReference type="GO" id="GO:0003924">
    <property type="term" value="F:GTPase activity"/>
    <property type="evidence" value="ECO:0007669"/>
    <property type="project" value="InterPro"/>
</dbReference>
<dbReference type="EMBL" id="MWDQ01000053">
    <property type="protein sequence ID" value="OQB74034.1"/>
    <property type="molecule type" value="Genomic_DNA"/>
</dbReference>
<dbReference type="PANTHER" id="PTHR43261:SF6">
    <property type="entry name" value="ELONGATION FACTOR G-LIKE PROTEIN"/>
    <property type="match status" value="1"/>
</dbReference>
<dbReference type="InterPro" id="IPR035649">
    <property type="entry name" value="EFG_V"/>
</dbReference>
<dbReference type="InterPro" id="IPR000795">
    <property type="entry name" value="T_Tr_GTP-bd_dom"/>
</dbReference>
<dbReference type="CDD" id="cd16262">
    <property type="entry name" value="EFG_III"/>
    <property type="match status" value="1"/>
</dbReference>
<dbReference type="GO" id="GO:0005525">
    <property type="term" value="F:GTP binding"/>
    <property type="evidence" value="ECO:0007669"/>
    <property type="project" value="UniProtKB-KW"/>
</dbReference>
<keyword evidence="1" id="KW-0547">Nucleotide-binding</keyword>
<dbReference type="PROSITE" id="PS51722">
    <property type="entry name" value="G_TR_2"/>
    <property type="match status" value="1"/>
</dbReference>
<evidence type="ECO:0000313" key="4">
    <source>
        <dbReference type="EMBL" id="OQB74034.1"/>
    </source>
</evidence>
<dbReference type="InterPro" id="IPR014721">
    <property type="entry name" value="Ribsml_uS5_D2-typ_fold_subgr"/>
</dbReference>
<dbReference type="Proteomes" id="UP000485562">
    <property type="component" value="Unassembled WGS sequence"/>
</dbReference>
<sequence>MGAIYNFGLFGHSRSGKTILAEAMLFKAGAIDRMGDINQGNTTMDYEDEEKRRLMSTNLAVAYFQWEKATCYIVDCPGYMDFVGEQISAVEAVDIGILNIASDNGVEVGTEKAWQFLKAKGLPAIIFINKLDLEQIDFSSVMKQTTEWLGKKVVYITVPVFSGNKLQGIANLLDPENQKKPELQNFIQNLFDTIAEIDDNLMEKYLGGEELTQEEIVSSLSKGMINGTIIPAFCGSGINQVGIKELLDFIVHYLPASSEMPPLKAKNQNNEEIEVSRSDSSKLSGIVFKTYNDPFMGRISYLRVRSGVLVSNSSFYNSSQNSKERVGQLFKLKGKKQELIAEAFSGEIVAVAKLSGFKTFDSFSDPGFPVIYPVLPIPEAAVSFSLTPKIKGTEDKLGTAISKIMDEDPTIKVFRDAETSETIISGMGDVHLDVAINKFKDKFGVEVLRGTPKIAYKETITTSSSAEGKHKKQTGGRGQYGHCFLRVEPLPRGSGFEFVDEIFGGAIPRQYVPSVEKGVKEAMSKGVLAGYPIVDVKVTVYDGSYHVVDSSDIAFQLAGILALQKAVQEAKPVLLEPIMNVEVSVPQEFVGDVMGTINAKRGRVLEMTAYGGNQIVKALVPLAEMSNYATELRSLTSGRGTFSMVFSHYEEVPSHIAEKIIQAKKSTKEVEKG</sequence>
<dbReference type="InterPro" id="IPR020568">
    <property type="entry name" value="Ribosomal_Su5_D2-typ_SF"/>
</dbReference>
<organism evidence="4">
    <name type="scientific">candidate division TA06 bacterium ADurb.Bin131</name>
    <dbReference type="NCBI Taxonomy" id="1852827"/>
    <lineage>
        <taxon>Bacteria</taxon>
        <taxon>Bacteria division TA06</taxon>
    </lineage>
</organism>
<dbReference type="NCBIfam" id="NF009381">
    <property type="entry name" value="PRK12740.1-5"/>
    <property type="match status" value="1"/>
</dbReference>
<dbReference type="SUPFAM" id="SSF52540">
    <property type="entry name" value="P-loop containing nucleoside triphosphate hydrolases"/>
    <property type="match status" value="1"/>
</dbReference>
<dbReference type="NCBIfam" id="NF009379">
    <property type="entry name" value="PRK12740.1-3"/>
    <property type="match status" value="1"/>
</dbReference>
<keyword evidence="4" id="KW-0251">Elongation factor</keyword>
<dbReference type="FunFam" id="3.30.230.10:FF:000003">
    <property type="entry name" value="Elongation factor G"/>
    <property type="match status" value="1"/>
</dbReference>
<dbReference type="InterPro" id="IPR041095">
    <property type="entry name" value="EFG_II"/>
</dbReference>
<dbReference type="InterPro" id="IPR005225">
    <property type="entry name" value="Small_GTP-bd"/>
</dbReference>
<evidence type="ECO:0000259" key="3">
    <source>
        <dbReference type="PROSITE" id="PS51722"/>
    </source>
</evidence>
<protein>
    <submittedName>
        <fullName evidence="4">Elongation factor G</fullName>
    </submittedName>
</protein>
<dbReference type="CDD" id="cd01434">
    <property type="entry name" value="EFG_mtEFG1_IV"/>
    <property type="match status" value="1"/>
</dbReference>
<gene>
    <name evidence="4" type="primary">fusA_1</name>
    <name evidence="4" type="ORF">BWX89_00688</name>
</gene>
<dbReference type="SUPFAM" id="SSF54211">
    <property type="entry name" value="Ribosomal protein S5 domain 2-like"/>
    <property type="match status" value="1"/>
</dbReference>
<evidence type="ECO:0000256" key="1">
    <source>
        <dbReference type="ARBA" id="ARBA00022741"/>
    </source>
</evidence>
<evidence type="ECO:0000256" key="2">
    <source>
        <dbReference type="ARBA" id="ARBA00023134"/>
    </source>
</evidence>
<dbReference type="Gene3D" id="3.40.50.300">
    <property type="entry name" value="P-loop containing nucleotide triphosphate hydrolases"/>
    <property type="match status" value="1"/>
</dbReference>
<dbReference type="Gene3D" id="3.30.70.240">
    <property type="match status" value="1"/>
</dbReference>
<dbReference type="Gene3D" id="2.40.30.10">
    <property type="entry name" value="Translation factors"/>
    <property type="match status" value="1"/>
</dbReference>
<accession>A0A1V6CB34</accession>
<dbReference type="Pfam" id="PF00679">
    <property type="entry name" value="EFG_C"/>
    <property type="match status" value="1"/>
</dbReference>
<dbReference type="InterPro" id="IPR027417">
    <property type="entry name" value="P-loop_NTPase"/>
</dbReference>
<dbReference type="Pfam" id="PF03764">
    <property type="entry name" value="EFG_IV"/>
    <property type="match status" value="1"/>
</dbReference>
<dbReference type="CDD" id="cd03713">
    <property type="entry name" value="EFG_mtEFG_C"/>
    <property type="match status" value="1"/>
</dbReference>
<dbReference type="NCBIfam" id="TIGR00231">
    <property type="entry name" value="small_GTP"/>
    <property type="match status" value="1"/>
</dbReference>
<dbReference type="Pfam" id="PF00009">
    <property type="entry name" value="GTP_EFTU"/>
    <property type="match status" value="1"/>
</dbReference>
<dbReference type="GO" id="GO:0003746">
    <property type="term" value="F:translation elongation factor activity"/>
    <property type="evidence" value="ECO:0007669"/>
    <property type="project" value="UniProtKB-KW"/>
</dbReference>
<keyword evidence="4" id="KW-0648">Protein biosynthesis</keyword>
<reference evidence="4" key="1">
    <citation type="submission" date="2017-02" db="EMBL/GenBank/DDBJ databases">
        <title>Delving into the versatile metabolic prowess of the omnipresent phylum Bacteroidetes.</title>
        <authorList>
            <person name="Nobu M.K."/>
            <person name="Mei R."/>
            <person name="Narihiro T."/>
            <person name="Kuroda K."/>
            <person name="Liu W.-T."/>
        </authorList>
    </citation>
    <scope>NUCLEOTIDE SEQUENCE</scope>
    <source>
        <strain evidence="4">ADurb.Bin131</strain>
    </source>
</reference>
<dbReference type="Gene3D" id="3.30.230.10">
    <property type="match status" value="1"/>
</dbReference>
<dbReference type="PRINTS" id="PR01037">
    <property type="entry name" value="TCRTETOQM"/>
</dbReference>
<dbReference type="GO" id="GO:0032790">
    <property type="term" value="P:ribosome disassembly"/>
    <property type="evidence" value="ECO:0007669"/>
    <property type="project" value="TreeGrafter"/>
</dbReference>